<proteinExistence type="inferred from homology"/>
<keyword evidence="2" id="KW-0815">Transposition</keyword>
<evidence type="ECO:0000313" key="11">
    <source>
        <dbReference type="Proteomes" id="UP000223525"/>
    </source>
</evidence>
<evidence type="ECO:0000313" key="7">
    <source>
        <dbReference type="EMBL" id="PHH98835.1"/>
    </source>
</evidence>
<organism evidence="7 11">
    <name type="scientific">Fusobacterium nucleatum subsp. polymorphum</name>
    <name type="common">Fusobacterium polymorphum</name>
    <dbReference type="NCBI Taxonomy" id="76857"/>
    <lineage>
        <taxon>Bacteria</taxon>
        <taxon>Fusobacteriati</taxon>
        <taxon>Fusobacteriota</taxon>
        <taxon>Fusobacteriia</taxon>
        <taxon>Fusobacteriales</taxon>
        <taxon>Fusobacteriaceae</taxon>
        <taxon>Fusobacterium</taxon>
    </lineage>
</organism>
<dbReference type="GO" id="GO:0006310">
    <property type="term" value="P:DNA recombination"/>
    <property type="evidence" value="ECO:0007669"/>
    <property type="project" value="UniProtKB-KW"/>
</dbReference>
<dbReference type="Proteomes" id="UP000224182">
    <property type="component" value="Unassembled WGS sequence"/>
</dbReference>
<reference evidence="8 12" key="2">
    <citation type="submission" date="2017-06" db="EMBL/GenBank/DDBJ databases">
        <title>Draft genome sequence of Fusobacterium nucleatum subsp. polymorphum KCOM 1271 (=ChDC F305).</title>
        <authorList>
            <person name="Kook J.-K."/>
            <person name="Park S.-N."/>
            <person name="Lim Y.K."/>
            <person name="Roh H."/>
        </authorList>
    </citation>
    <scope>NUCLEOTIDE SEQUENCE [LARGE SCALE GENOMIC DNA]</scope>
    <source>
        <strain evidence="8">KCOM 1271</strain>
        <strain evidence="12">KCOM 1271 (ChDC F305)</strain>
    </source>
</reference>
<feature type="domain" description="Probable transposase IS891/IS1136/IS1341" evidence="5">
    <location>
        <begin position="172"/>
        <end position="282"/>
    </location>
</feature>
<evidence type="ECO:0000256" key="3">
    <source>
        <dbReference type="ARBA" id="ARBA00023125"/>
    </source>
</evidence>
<protein>
    <submittedName>
        <fullName evidence="7">Transposase</fullName>
    </submittedName>
</protein>
<comment type="caution">
    <text evidence="7">The sequence shown here is derived from an EMBL/GenBank/DDBJ whole genome shotgun (WGS) entry which is preliminary data.</text>
</comment>
<keyword evidence="3" id="KW-0238">DNA-binding</keyword>
<dbReference type="RefSeq" id="WP_051429517.1">
    <property type="nucleotide sequence ID" value="NZ_CP077115.1"/>
</dbReference>
<evidence type="ECO:0000259" key="6">
    <source>
        <dbReference type="Pfam" id="PF07282"/>
    </source>
</evidence>
<gene>
    <name evidence="7" type="ORF">CA836_03230</name>
    <name evidence="8" type="ORF">CBG54_00685</name>
    <name evidence="9" type="ORF">CBG59_05550</name>
</gene>
<keyword evidence="4" id="KW-0233">DNA recombination</keyword>
<dbReference type="GO" id="GO:0003677">
    <property type="term" value="F:DNA binding"/>
    <property type="evidence" value="ECO:0007669"/>
    <property type="project" value="UniProtKB-KW"/>
</dbReference>
<dbReference type="Pfam" id="PF01385">
    <property type="entry name" value="OrfB_IS605"/>
    <property type="match status" value="1"/>
</dbReference>
<evidence type="ECO:0000256" key="1">
    <source>
        <dbReference type="ARBA" id="ARBA00008761"/>
    </source>
</evidence>
<dbReference type="InterPro" id="IPR010095">
    <property type="entry name" value="Cas12f1-like_TNB"/>
</dbReference>
<evidence type="ECO:0000259" key="5">
    <source>
        <dbReference type="Pfam" id="PF01385"/>
    </source>
</evidence>
<dbReference type="AlphaFoldDB" id="A0A2C6AXA4"/>
<evidence type="ECO:0000313" key="12">
    <source>
        <dbReference type="Proteomes" id="UP000224182"/>
    </source>
</evidence>
<dbReference type="NCBIfam" id="NF040570">
    <property type="entry name" value="guided_TnpB"/>
    <property type="match status" value="1"/>
</dbReference>
<accession>A0A2C6AXA4</accession>
<dbReference type="GO" id="GO:0032196">
    <property type="term" value="P:transposition"/>
    <property type="evidence" value="ECO:0007669"/>
    <property type="project" value="UniProtKB-KW"/>
</dbReference>
<dbReference type="NCBIfam" id="TIGR01766">
    <property type="entry name" value="IS200/IS605 family accessory protein TnpB-like domain"/>
    <property type="match status" value="1"/>
</dbReference>
<dbReference type="EMBL" id="NIRN01000001">
    <property type="protein sequence ID" value="PHI05680.1"/>
    <property type="molecule type" value="Genomic_DNA"/>
</dbReference>
<evidence type="ECO:0000256" key="2">
    <source>
        <dbReference type="ARBA" id="ARBA00022578"/>
    </source>
</evidence>
<feature type="domain" description="Cas12f1-like TNB" evidence="6">
    <location>
        <begin position="301"/>
        <end position="372"/>
    </location>
</feature>
<dbReference type="Pfam" id="PF07282">
    <property type="entry name" value="Cas12f1-like_TNB"/>
    <property type="match status" value="1"/>
</dbReference>
<name>A0A2C6AXA4_FUSNP</name>
<reference evidence="7 11" key="1">
    <citation type="submission" date="2017-06" db="EMBL/GenBank/DDBJ databases">
        <title>Draft genome sequence of Fusobacterium nucleatum subsp. polymorphum KCOM 1248 (=ChDC F113).</title>
        <authorList>
            <person name="Kook J.-K."/>
            <person name="Park S.-N."/>
            <person name="Lim Y.K."/>
            <person name="Roh H."/>
        </authorList>
    </citation>
    <scope>NUCLEOTIDE SEQUENCE [LARGE SCALE GENOMIC DNA]</scope>
    <source>
        <strain evidence="7">KCOM 1248</strain>
        <strain evidence="11">KCOM 1248 (ChDC F113)</strain>
    </source>
</reference>
<sequence>MVLVEKHIIKPKHKYYDEIDNLCWLSKNLYNSTLYNVRQYYFENKKLLKYQIINKMYVDTNNEDYRALPAKIAKHTQMLVEHNFKSFFGLLKLKGKGKYDKPVKIPKYLDKKKGRQVVHYEKGAISFKEQGYIKLSKTNIKIKTKLTKDKVQFVRLVPKNNYIVIEIGYNIKEQEQKLNDNVLAIDIGVNNIASCVTTNGDKFLINGKQLKYINHNYNKRIANIQSKLKLTHNKNKSRYKSNITNRRNNRINDYLHKITTYIVNQAVSKNIGTIVVGYNKEWKQDTNMSKSNNQNFVNIPFYRFINMLDYKCKLKGINFQTITEEYTSKCSFIDDEEIEKHINYVGKRISRNFFRTKKGILINADINGAYNILKKYMKENATWNEKISQTLVKVCSIPSVRKINIRVS</sequence>
<evidence type="ECO:0000313" key="9">
    <source>
        <dbReference type="EMBL" id="PHI13205.1"/>
    </source>
</evidence>
<dbReference type="Proteomes" id="UP000221852">
    <property type="component" value="Unassembled WGS sequence"/>
</dbReference>
<dbReference type="InterPro" id="IPR001959">
    <property type="entry name" value="Transposase"/>
</dbReference>
<dbReference type="Proteomes" id="UP000223525">
    <property type="component" value="Unassembled WGS sequence"/>
</dbReference>
<comment type="similarity">
    <text evidence="1">In the C-terminal section; belongs to the transposase 35 family.</text>
</comment>
<evidence type="ECO:0000256" key="4">
    <source>
        <dbReference type="ARBA" id="ARBA00023172"/>
    </source>
</evidence>
<evidence type="ECO:0000313" key="8">
    <source>
        <dbReference type="EMBL" id="PHI05680.1"/>
    </source>
</evidence>
<reference evidence="9 10" key="3">
    <citation type="submission" date="2017-06" db="EMBL/GenBank/DDBJ databases">
        <title>Draft genome sequence of Fusobacterium nucleatum subsp. polymorphum KCOM 1330 (=ChDC F330).</title>
        <authorList>
            <person name="Kook J.-K."/>
            <person name="Park S.-N."/>
            <person name="Lim Y.K."/>
            <person name="Roh H."/>
        </authorList>
    </citation>
    <scope>NUCLEOTIDE SEQUENCE [LARGE SCALE GENOMIC DNA]</scope>
    <source>
        <strain evidence="9">KCOM 1330</strain>
        <strain evidence="10">KCOM 1330 (ChDC F330)</strain>
    </source>
</reference>
<dbReference type="EMBL" id="NIRK01000001">
    <property type="protein sequence ID" value="PHH98835.1"/>
    <property type="molecule type" value="Genomic_DNA"/>
</dbReference>
<dbReference type="EMBL" id="NIRQ01000001">
    <property type="protein sequence ID" value="PHI13205.1"/>
    <property type="molecule type" value="Genomic_DNA"/>
</dbReference>
<evidence type="ECO:0000313" key="10">
    <source>
        <dbReference type="Proteomes" id="UP000221852"/>
    </source>
</evidence>